<evidence type="ECO:0000256" key="22">
    <source>
        <dbReference type="ARBA" id="ARBA00023235"/>
    </source>
</evidence>
<evidence type="ECO:0000256" key="6">
    <source>
        <dbReference type="ARBA" id="ARBA00012204"/>
    </source>
</evidence>
<evidence type="ECO:0000256" key="24">
    <source>
        <dbReference type="ARBA" id="ARBA00031205"/>
    </source>
</evidence>
<feature type="binding site" evidence="29">
    <location>
        <position position="388"/>
    </location>
    <ligand>
        <name>substrate</name>
    </ligand>
</feature>
<evidence type="ECO:0000256" key="3">
    <source>
        <dbReference type="ARBA" id="ARBA00001971"/>
    </source>
</evidence>
<protein>
    <recommendedName>
        <fullName evidence="8">Prostacyclin synthase</fullName>
        <ecNumber evidence="7">4.2.1.152</ecNumber>
        <ecNumber evidence="6">5.3.99.4</ecNumber>
    </recommendedName>
    <alternativeName>
        <fullName evidence="25">Hydroperoxy icosatetraenoate dehydratase</fullName>
    </alternativeName>
    <alternativeName>
        <fullName evidence="24">Prostaglandin I2 synthase</fullName>
    </alternativeName>
</protein>
<dbReference type="GO" id="GO:0005789">
    <property type="term" value="C:endoplasmic reticulum membrane"/>
    <property type="evidence" value="ECO:0007669"/>
    <property type="project" value="UniProtKB-SubCell"/>
</dbReference>
<dbReference type="AlphaFoldDB" id="A0AAV7PBT1"/>
<evidence type="ECO:0000256" key="19">
    <source>
        <dbReference type="ARBA" id="ARBA00023098"/>
    </source>
</evidence>
<dbReference type="GO" id="GO:0016705">
    <property type="term" value="F:oxidoreductase activity, acting on paired donors, with incorporation or reduction of molecular oxygen"/>
    <property type="evidence" value="ECO:0007669"/>
    <property type="project" value="InterPro"/>
</dbReference>
<evidence type="ECO:0000256" key="14">
    <source>
        <dbReference type="ARBA" id="ARBA00022723"/>
    </source>
</evidence>
<dbReference type="EC" id="4.2.1.152" evidence="7"/>
<accession>A0AAV7PBT1</accession>
<evidence type="ECO:0000256" key="5">
    <source>
        <dbReference type="ARBA" id="ARBA00010617"/>
    </source>
</evidence>
<evidence type="ECO:0000256" key="25">
    <source>
        <dbReference type="ARBA" id="ARBA00033404"/>
    </source>
</evidence>
<feature type="binding site" description="axial binding residue" evidence="28">
    <location>
        <position position="447"/>
    </location>
    <ligand>
        <name>heme</name>
        <dbReference type="ChEBI" id="CHEBI:30413"/>
    </ligand>
    <ligandPart>
        <name>Fe</name>
        <dbReference type="ChEBI" id="CHEBI:18248"/>
    </ligandPart>
</feature>
<keyword evidence="22" id="KW-0413">Isomerase</keyword>
<keyword evidence="20 27" id="KW-0472">Membrane</keyword>
<dbReference type="SUPFAM" id="SSF48264">
    <property type="entry name" value="Cytochrome P450"/>
    <property type="match status" value="1"/>
</dbReference>
<evidence type="ECO:0000256" key="23">
    <source>
        <dbReference type="ARBA" id="ARBA00023239"/>
    </source>
</evidence>
<keyword evidence="9" id="KW-0644">Prostaglandin metabolism</keyword>
<comment type="cofactor">
    <cofactor evidence="3 27 28">
        <name>heme</name>
        <dbReference type="ChEBI" id="CHEBI:30413"/>
    </cofactor>
</comment>
<comment type="caution">
    <text evidence="31">The sequence shown here is derived from an EMBL/GenBank/DDBJ whole genome shotgun (WGS) entry which is preliminary data.</text>
</comment>
<comment type="catalytic activity">
    <reaction evidence="1">
        <text>prostaglandin H2 = prostaglandin I2</text>
        <dbReference type="Rhea" id="RHEA:23580"/>
        <dbReference type="ChEBI" id="CHEBI:57403"/>
        <dbReference type="ChEBI" id="CHEBI:57405"/>
        <dbReference type="EC" id="5.3.99.4"/>
    </reaction>
    <physiologicalReaction direction="left-to-right" evidence="1">
        <dbReference type="Rhea" id="RHEA:23581"/>
    </physiologicalReaction>
</comment>
<evidence type="ECO:0000256" key="21">
    <source>
        <dbReference type="ARBA" id="ARBA00023160"/>
    </source>
</evidence>
<reference evidence="31" key="1">
    <citation type="journal article" date="2022" name="bioRxiv">
        <title>Sequencing and chromosome-scale assembly of the giantPleurodeles waltlgenome.</title>
        <authorList>
            <person name="Brown T."/>
            <person name="Elewa A."/>
            <person name="Iarovenko S."/>
            <person name="Subramanian E."/>
            <person name="Araus A.J."/>
            <person name="Petzold A."/>
            <person name="Susuki M."/>
            <person name="Suzuki K.-i.T."/>
            <person name="Hayashi T."/>
            <person name="Toyoda A."/>
            <person name="Oliveira C."/>
            <person name="Osipova E."/>
            <person name="Leigh N.D."/>
            <person name="Simon A."/>
            <person name="Yun M.H."/>
        </authorList>
    </citation>
    <scope>NUCLEOTIDE SEQUENCE</scope>
    <source>
        <strain evidence="31">20211129_DDA</strain>
        <tissue evidence="31">Liver</tissue>
    </source>
</reference>
<evidence type="ECO:0000256" key="20">
    <source>
        <dbReference type="ARBA" id="ARBA00023136"/>
    </source>
</evidence>
<dbReference type="PANTHER" id="PTHR24306">
    <property type="match status" value="1"/>
</dbReference>
<feature type="binding site" evidence="29">
    <location>
        <position position="117"/>
    </location>
    <ligand>
        <name>substrate</name>
    </ligand>
</feature>
<dbReference type="GO" id="GO:0008116">
    <property type="term" value="F:prostaglandin-I synthase activity"/>
    <property type="evidence" value="ECO:0007669"/>
    <property type="project" value="UniProtKB-EC"/>
</dbReference>
<evidence type="ECO:0000256" key="27">
    <source>
        <dbReference type="PIRNR" id="PIRNR000047"/>
    </source>
</evidence>
<evidence type="ECO:0000256" key="26">
    <source>
        <dbReference type="ARBA" id="ARBA00045141"/>
    </source>
</evidence>
<keyword evidence="32" id="KW-1185">Reference proteome</keyword>
<evidence type="ECO:0000256" key="12">
    <source>
        <dbReference type="ARBA" id="ARBA00022617"/>
    </source>
</evidence>
<comment type="similarity">
    <text evidence="5 27">Belongs to the cytochrome P450 family.</text>
</comment>
<keyword evidence="21" id="KW-0275">Fatty acid biosynthesis</keyword>
<keyword evidence="18 27" id="KW-0408">Iron</keyword>
<dbReference type="EC" id="5.3.99.4" evidence="6"/>
<dbReference type="GO" id="GO:0106256">
    <property type="term" value="F:hydroperoxy icosatetraenoate dehydratase activity"/>
    <property type="evidence" value="ECO:0007669"/>
    <property type="project" value="UniProtKB-EC"/>
</dbReference>
<evidence type="ECO:0000256" key="10">
    <source>
        <dbReference type="ARBA" id="ARBA00022516"/>
    </source>
</evidence>
<dbReference type="InterPro" id="IPR001128">
    <property type="entry name" value="Cyt_P450"/>
</dbReference>
<dbReference type="Gene3D" id="1.10.630.10">
    <property type="entry name" value="Cytochrome P450"/>
    <property type="match status" value="1"/>
</dbReference>
<keyword evidence="19" id="KW-0443">Lipid metabolism</keyword>
<dbReference type="Proteomes" id="UP001066276">
    <property type="component" value="Chromosome 7"/>
</dbReference>
<evidence type="ECO:0000256" key="28">
    <source>
        <dbReference type="PIRSR" id="PIRSR000047-1"/>
    </source>
</evidence>
<name>A0AAV7PBT1_PLEWA</name>
<evidence type="ECO:0000313" key="31">
    <source>
        <dbReference type="EMBL" id="KAJ1123163.1"/>
    </source>
</evidence>
<dbReference type="InterPro" id="IPR002403">
    <property type="entry name" value="Cyt_P450_E_grp-IV"/>
</dbReference>
<sequence>MPLPAIPTALAAASVGAFLIYMVFFRRAKRFPNEPPVDMGMIPWLGHALAFGKDAATFLTKMKAKHGDIFTVHVAGKYVTVLLDPHSYDAVVWESCGKLDFNEYAKILMKRMFAVQLPNYDPATEKAMMKVHLQNKNLPALTKSMFSNLKNILIEDPERKHSTWKEEGLFQLSYSVMVRAGFLTLFGNDSADCNDPKLRAQDRQFSADIYKHFQQLDQFLMKAARAMLSAEETNDLDSVRKSLWGLLSINKLNLTANRSSWLETYLKHLESVGVEEDLQAKAVVVQLWATQGNAGPACFWLLLFLLKNPKAMAAVEKELQEIFKNKARPLDEKEATCQEVLDSAHVFDSVFYETLRLTAAPFITREVLKDMPLRLANEKEYTLRKGDRLCLFPYLSPQMDPEIYEDPEKFEYDRFLKADGSKKTEFFKGGKKLKHYNMPWGAGSNECIGRFFAINSIKQFVFILLTYFELELKAPRQKIPSFDNSRYGFGIMQPAYDITIRYRAKHS</sequence>
<comment type="function">
    <text evidence="26">Catalyzes the biosynthesis and metabolism of eicosanoids. Catalyzes the isomerization of prostaglandin H2 to prostacyclin (= prostaglandin I2), a potent mediator of vasodilation and inhibitor of platelet aggregation. Additionally, displays dehydratase activity, toward hydroperoxyeicosatetraenoates (HPETEs), especially toward (15S)-hydroperoxy-(5Z,8Z,11Z,13E)-eicosatetraenoate (15(S)-HPETE).</text>
</comment>
<gene>
    <name evidence="31" type="ORF">NDU88_001636</name>
</gene>
<keyword evidence="13 30" id="KW-0812">Transmembrane</keyword>
<dbReference type="PIRSF" id="PIRSF000047">
    <property type="entry name" value="Cytochrome_CYPVIIA1"/>
    <property type="match status" value="1"/>
</dbReference>
<keyword evidence="16" id="KW-0276">Fatty acid metabolism</keyword>
<evidence type="ECO:0000256" key="30">
    <source>
        <dbReference type="SAM" id="Phobius"/>
    </source>
</evidence>
<feature type="binding site" evidence="29">
    <location>
        <position position="293"/>
    </location>
    <ligand>
        <name>substrate</name>
    </ligand>
</feature>
<keyword evidence="10" id="KW-0444">Lipid biosynthesis</keyword>
<dbReference type="InterPro" id="IPR036396">
    <property type="entry name" value="Cyt_P450_sf"/>
</dbReference>
<dbReference type="GO" id="GO:0020037">
    <property type="term" value="F:heme binding"/>
    <property type="evidence" value="ECO:0007669"/>
    <property type="project" value="InterPro"/>
</dbReference>
<dbReference type="PANTHER" id="PTHR24306:SF4">
    <property type="entry name" value="PROSTACYCLIN SYNTHASE"/>
    <property type="match status" value="1"/>
</dbReference>
<keyword evidence="14 27" id="KW-0479">Metal-binding</keyword>
<evidence type="ECO:0000313" key="32">
    <source>
        <dbReference type="Proteomes" id="UP001066276"/>
    </source>
</evidence>
<evidence type="ECO:0000256" key="2">
    <source>
        <dbReference type="ARBA" id="ARBA00001719"/>
    </source>
</evidence>
<evidence type="ECO:0000256" key="8">
    <source>
        <dbReference type="ARBA" id="ARBA00017409"/>
    </source>
</evidence>
<comment type="subcellular location">
    <subcellularLocation>
        <location evidence="4">Endoplasmic reticulum membrane</location>
        <topology evidence="4">Single-pass membrane protein</topology>
    </subcellularLocation>
</comment>
<proteinExistence type="inferred from homology"/>
<feature type="transmembrane region" description="Helical" evidence="30">
    <location>
        <begin position="6"/>
        <end position="25"/>
    </location>
</feature>
<dbReference type="GO" id="GO:0001516">
    <property type="term" value="P:prostaglandin biosynthetic process"/>
    <property type="evidence" value="ECO:0007669"/>
    <property type="project" value="UniProtKB-KW"/>
</dbReference>
<dbReference type="EMBL" id="JANPWB010000011">
    <property type="protein sequence ID" value="KAJ1123163.1"/>
    <property type="molecule type" value="Genomic_DNA"/>
</dbReference>
<dbReference type="GO" id="GO:0005506">
    <property type="term" value="F:iron ion binding"/>
    <property type="evidence" value="ECO:0007669"/>
    <property type="project" value="InterPro"/>
</dbReference>
<keyword evidence="23" id="KW-0456">Lyase</keyword>
<keyword evidence="17 30" id="KW-1133">Transmembrane helix</keyword>
<evidence type="ECO:0000256" key="9">
    <source>
        <dbReference type="ARBA" id="ARBA00022501"/>
    </source>
</evidence>
<evidence type="ECO:0000256" key="11">
    <source>
        <dbReference type="ARBA" id="ARBA00022585"/>
    </source>
</evidence>
<comment type="catalytic activity">
    <reaction evidence="2">
        <text>a hydroperoxyeicosatetraenoate = an oxoeicosatetraenoate + H2O</text>
        <dbReference type="Rhea" id="RHEA:55556"/>
        <dbReference type="ChEBI" id="CHEBI:15377"/>
        <dbReference type="ChEBI" id="CHEBI:59720"/>
        <dbReference type="ChEBI" id="CHEBI:131859"/>
        <dbReference type="EC" id="4.2.1.152"/>
    </reaction>
    <physiologicalReaction direction="left-to-right" evidence="2">
        <dbReference type="Rhea" id="RHEA:55557"/>
    </physiologicalReaction>
</comment>
<organism evidence="31 32">
    <name type="scientific">Pleurodeles waltl</name>
    <name type="common">Iberian ribbed newt</name>
    <dbReference type="NCBI Taxonomy" id="8319"/>
    <lineage>
        <taxon>Eukaryota</taxon>
        <taxon>Metazoa</taxon>
        <taxon>Chordata</taxon>
        <taxon>Craniata</taxon>
        <taxon>Vertebrata</taxon>
        <taxon>Euteleostomi</taxon>
        <taxon>Amphibia</taxon>
        <taxon>Batrachia</taxon>
        <taxon>Caudata</taxon>
        <taxon>Salamandroidea</taxon>
        <taxon>Salamandridae</taxon>
        <taxon>Pleurodelinae</taxon>
        <taxon>Pleurodeles</taxon>
    </lineage>
</organism>
<dbReference type="PRINTS" id="PR00465">
    <property type="entry name" value="EP450IV"/>
</dbReference>
<evidence type="ECO:0000256" key="15">
    <source>
        <dbReference type="ARBA" id="ARBA00022824"/>
    </source>
</evidence>
<evidence type="ECO:0000256" key="29">
    <source>
        <dbReference type="PIRSR" id="PIRSR000047-2"/>
    </source>
</evidence>
<evidence type="ECO:0000256" key="18">
    <source>
        <dbReference type="ARBA" id="ARBA00023004"/>
    </source>
</evidence>
<feature type="binding site" evidence="29">
    <location>
        <position position="111"/>
    </location>
    <ligand>
        <name>substrate</name>
    </ligand>
</feature>
<dbReference type="Pfam" id="PF00067">
    <property type="entry name" value="p450"/>
    <property type="match status" value="1"/>
</dbReference>
<dbReference type="GO" id="GO:0004497">
    <property type="term" value="F:monooxygenase activity"/>
    <property type="evidence" value="ECO:0007669"/>
    <property type="project" value="InterPro"/>
</dbReference>
<keyword evidence="15 27" id="KW-0256">Endoplasmic reticulum</keyword>
<dbReference type="FunFam" id="1.10.630.10:FF:000025">
    <property type="entry name" value="Prostaglandin I2 (prostacyclin) synthase"/>
    <property type="match status" value="1"/>
</dbReference>
<keyword evidence="11" id="KW-0643">Prostaglandin biosynthesis</keyword>
<evidence type="ECO:0000256" key="17">
    <source>
        <dbReference type="ARBA" id="ARBA00022989"/>
    </source>
</evidence>
<keyword evidence="12 27" id="KW-0349">Heme</keyword>
<dbReference type="InterPro" id="IPR024204">
    <property type="entry name" value="Cyt_P450_CYP7A1-type"/>
</dbReference>
<evidence type="ECO:0000256" key="16">
    <source>
        <dbReference type="ARBA" id="ARBA00022832"/>
    </source>
</evidence>
<evidence type="ECO:0000256" key="7">
    <source>
        <dbReference type="ARBA" id="ARBA00013084"/>
    </source>
</evidence>
<evidence type="ECO:0000256" key="1">
    <source>
        <dbReference type="ARBA" id="ARBA00000463"/>
    </source>
</evidence>
<evidence type="ECO:0000256" key="4">
    <source>
        <dbReference type="ARBA" id="ARBA00004389"/>
    </source>
</evidence>
<evidence type="ECO:0000256" key="13">
    <source>
        <dbReference type="ARBA" id="ARBA00022692"/>
    </source>
</evidence>